<sequence>MNTRNIKDVSPTIHNWKLQVVERRFHQLEVLQEDGYFYGYQLKEGTHSSNHQFSSSSL</sequence>
<evidence type="ECO:0000313" key="2">
    <source>
        <dbReference type="Proteomes" id="UP000008144"/>
    </source>
</evidence>
<keyword evidence="2" id="KW-1185">Reference proteome</keyword>
<dbReference type="InParanoid" id="H2XLS6"/>
<reference evidence="2" key="1">
    <citation type="journal article" date="2002" name="Science">
        <title>The draft genome of Ciona intestinalis: insights into chordate and vertebrate origins.</title>
        <authorList>
            <person name="Dehal P."/>
            <person name="Satou Y."/>
            <person name="Campbell R.K."/>
            <person name="Chapman J."/>
            <person name="Degnan B."/>
            <person name="De Tomaso A."/>
            <person name="Davidson B."/>
            <person name="Di Gregorio A."/>
            <person name="Gelpke M."/>
            <person name="Goodstein D.M."/>
            <person name="Harafuji N."/>
            <person name="Hastings K.E."/>
            <person name="Ho I."/>
            <person name="Hotta K."/>
            <person name="Huang W."/>
            <person name="Kawashima T."/>
            <person name="Lemaire P."/>
            <person name="Martinez D."/>
            <person name="Meinertzhagen I.A."/>
            <person name="Necula S."/>
            <person name="Nonaka M."/>
            <person name="Putnam N."/>
            <person name="Rash S."/>
            <person name="Saiga H."/>
            <person name="Satake M."/>
            <person name="Terry A."/>
            <person name="Yamada L."/>
            <person name="Wang H.G."/>
            <person name="Awazu S."/>
            <person name="Azumi K."/>
            <person name="Boore J."/>
            <person name="Branno M."/>
            <person name="Chin-Bow S."/>
            <person name="DeSantis R."/>
            <person name="Doyle S."/>
            <person name="Francino P."/>
            <person name="Keys D.N."/>
            <person name="Haga S."/>
            <person name="Hayashi H."/>
            <person name="Hino K."/>
            <person name="Imai K.S."/>
            <person name="Inaba K."/>
            <person name="Kano S."/>
            <person name="Kobayashi K."/>
            <person name="Kobayashi M."/>
            <person name="Lee B.I."/>
            <person name="Makabe K.W."/>
            <person name="Manohar C."/>
            <person name="Matassi G."/>
            <person name="Medina M."/>
            <person name="Mochizuki Y."/>
            <person name="Mount S."/>
            <person name="Morishita T."/>
            <person name="Miura S."/>
            <person name="Nakayama A."/>
            <person name="Nishizaka S."/>
            <person name="Nomoto H."/>
            <person name="Ohta F."/>
            <person name="Oishi K."/>
            <person name="Rigoutsos I."/>
            <person name="Sano M."/>
            <person name="Sasaki A."/>
            <person name="Sasakura Y."/>
            <person name="Shoguchi E."/>
            <person name="Shin-i T."/>
            <person name="Spagnuolo A."/>
            <person name="Stainier D."/>
            <person name="Suzuki M.M."/>
            <person name="Tassy O."/>
            <person name="Takatori N."/>
            <person name="Tokuoka M."/>
            <person name="Yagi K."/>
            <person name="Yoshizaki F."/>
            <person name="Wada S."/>
            <person name="Zhang C."/>
            <person name="Hyatt P.D."/>
            <person name="Larimer F."/>
            <person name="Detter C."/>
            <person name="Doggett N."/>
            <person name="Glavina T."/>
            <person name="Hawkins T."/>
            <person name="Richardson P."/>
            <person name="Lucas S."/>
            <person name="Kohara Y."/>
            <person name="Levine M."/>
            <person name="Satoh N."/>
            <person name="Rokhsar D.S."/>
        </authorList>
    </citation>
    <scope>NUCLEOTIDE SEQUENCE [LARGE SCALE GENOMIC DNA]</scope>
</reference>
<accession>H2XLS6</accession>
<reference evidence="1" key="3">
    <citation type="submission" date="2025-08" db="UniProtKB">
        <authorList>
            <consortium name="Ensembl"/>
        </authorList>
    </citation>
    <scope>IDENTIFICATION</scope>
</reference>
<evidence type="ECO:0000313" key="1">
    <source>
        <dbReference type="Ensembl" id="ENSCINP00000030608.1"/>
    </source>
</evidence>
<dbReference type="AlphaFoldDB" id="H2XLS6"/>
<reference evidence="1" key="2">
    <citation type="journal article" date="2008" name="Genome Biol.">
        <title>Improved genome assembly and evidence-based global gene model set for the chordate Ciona intestinalis: new insight into intron and operon populations.</title>
        <authorList>
            <person name="Satou Y."/>
            <person name="Mineta K."/>
            <person name="Ogasawara M."/>
            <person name="Sasakura Y."/>
            <person name="Shoguchi E."/>
            <person name="Ueno K."/>
            <person name="Yamada L."/>
            <person name="Matsumoto J."/>
            <person name="Wasserscheid J."/>
            <person name="Dewar K."/>
            <person name="Wiley G.B."/>
            <person name="Macmil S.L."/>
            <person name="Roe B.A."/>
            <person name="Zeller R.W."/>
            <person name="Hastings K.E."/>
            <person name="Lemaire P."/>
            <person name="Lindquist E."/>
            <person name="Endo T."/>
            <person name="Hotta K."/>
            <person name="Inaba K."/>
        </authorList>
    </citation>
    <scope>NUCLEOTIDE SEQUENCE [LARGE SCALE GENOMIC DNA]</scope>
    <source>
        <strain evidence="1">wild type</strain>
    </source>
</reference>
<dbReference type="EMBL" id="EAAA01002227">
    <property type="status" value="NOT_ANNOTATED_CDS"/>
    <property type="molecule type" value="Genomic_DNA"/>
</dbReference>
<organism evidence="1 2">
    <name type="scientific">Ciona intestinalis</name>
    <name type="common">Transparent sea squirt</name>
    <name type="synonym">Ascidia intestinalis</name>
    <dbReference type="NCBI Taxonomy" id="7719"/>
    <lineage>
        <taxon>Eukaryota</taxon>
        <taxon>Metazoa</taxon>
        <taxon>Chordata</taxon>
        <taxon>Tunicata</taxon>
        <taxon>Ascidiacea</taxon>
        <taxon>Phlebobranchia</taxon>
        <taxon>Cionidae</taxon>
        <taxon>Ciona</taxon>
    </lineage>
</organism>
<reference evidence="1" key="4">
    <citation type="submission" date="2025-09" db="UniProtKB">
        <authorList>
            <consortium name="Ensembl"/>
        </authorList>
    </citation>
    <scope>IDENTIFICATION</scope>
</reference>
<protein>
    <submittedName>
        <fullName evidence="1">Uncharacterized protein</fullName>
    </submittedName>
</protein>
<dbReference type="Proteomes" id="UP000008144">
    <property type="component" value="Chromosome 5"/>
</dbReference>
<dbReference type="HOGENOM" id="CLU_2978429_0_0_1"/>
<dbReference type="Ensembl" id="ENSCINT00000035576.1">
    <property type="protein sequence ID" value="ENSCINP00000030608.1"/>
    <property type="gene ID" value="ENSCING00000022026.1"/>
</dbReference>
<name>H2XLS6_CIOIN</name>
<proteinExistence type="predicted"/>